<dbReference type="SMART" id="SM00882">
    <property type="entry name" value="CoA_trans"/>
    <property type="match status" value="1"/>
</dbReference>
<dbReference type="EMBL" id="FQXV01000002">
    <property type="protein sequence ID" value="SHH73002.1"/>
    <property type="molecule type" value="Genomic_DNA"/>
</dbReference>
<dbReference type="PANTHER" id="PTHR13707:SF60">
    <property type="entry name" value="ACETATE COA-TRANSFERASE SUBUNIT ALPHA"/>
    <property type="match status" value="1"/>
</dbReference>
<keyword evidence="4" id="KW-1185">Reference proteome</keyword>
<sequence length="221" mass="23454">MELQGRDLIAYRTARFFEDGDLVNLGIGMPTQCLNFIPQGIDVWIDSENGVIGLTGAPQEGEEFDPNVVDASGAVSKLRTGGCCFDSFTSFGLIRGGHVAATVLGAYEVDQEGNLANWTVPGKTVAGMGGAMDLVSGALKVIIMTEHCDKRGNPKILKKCTLPLTAAAEVDYIVSELCVLHRTEKGLVLEELAPGVTAQDVISKTDAVLIIPETIGSMIKE</sequence>
<protein>
    <submittedName>
        <fullName evidence="3">Acetate CoA/acetoacetate CoA-transferase beta subunit</fullName>
    </submittedName>
</protein>
<organism evidence="3 4">
    <name type="scientific">Sporobacter termitidis DSM 10068</name>
    <dbReference type="NCBI Taxonomy" id="1123282"/>
    <lineage>
        <taxon>Bacteria</taxon>
        <taxon>Bacillati</taxon>
        <taxon>Bacillota</taxon>
        <taxon>Clostridia</taxon>
        <taxon>Eubacteriales</taxon>
        <taxon>Oscillospiraceae</taxon>
        <taxon>Sporobacter</taxon>
    </lineage>
</organism>
<dbReference type="InterPro" id="IPR037171">
    <property type="entry name" value="NagB/RpiA_transferase-like"/>
</dbReference>
<dbReference type="Pfam" id="PF01144">
    <property type="entry name" value="CoA_trans"/>
    <property type="match status" value="1"/>
</dbReference>
<proteinExistence type="inferred from homology"/>
<dbReference type="OrthoDB" id="9778604at2"/>
<dbReference type="InterPro" id="IPR004165">
    <property type="entry name" value="CoA_trans_fam_I"/>
</dbReference>
<dbReference type="AlphaFoldDB" id="A0A1M5VCK4"/>
<name>A0A1M5VCK4_9FIRM</name>
<reference evidence="3 4" key="1">
    <citation type="submission" date="2016-11" db="EMBL/GenBank/DDBJ databases">
        <authorList>
            <person name="Jaros S."/>
            <person name="Januszkiewicz K."/>
            <person name="Wedrychowicz H."/>
        </authorList>
    </citation>
    <scope>NUCLEOTIDE SEQUENCE [LARGE SCALE GENOMIC DNA]</scope>
    <source>
        <strain evidence="3 4">DSM 10068</strain>
    </source>
</reference>
<dbReference type="NCBIfam" id="TIGR02428">
    <property type="entry name" value="pcaJ_scoB_fam"/>
    <property type="match status" value="1"/>
</dbReference>
<evidence type="ECO:0000256" key="2">
    <source>
        <dbReference type="ARBA" id="ARBA00022679"/>
    </source>
</evidence>
<evidence type="ECO:0000313" key="3">
    <source>
        <dbReference type="EMBL" id="SHH73002.1"/>
    </source>
</evidence>
<dbReference type="RefSeq" id="WP_073076335.1">
    <property type="nucleotide sequence ID" value="NZ_FQXV01000002.1"/>
</dbReference>
<dbReference type="InterPro" id="IPR012791">
    <property type="entry name" value="3-oxoacid_CoA-transf_B"/>
</dbReference>
<dbReference type="PANTHER" id="PTHR13707">
    <property type="entry name" value="KETOACID-COENZYME A TRANSFERASE"/>
    <property type="match status" value="1"/>
</dbReference>
<dbReference type="Proteomes" id="UP000183995">
    <property type="component" value="Unassembled WGS sequence"/>
</dbReference>
<evidence type="ECO:0000313" key="4">
    <source>
        <dbReference type="Proteomes" id="UP000183995"/>
    </source>
</evidence>
<comment type="similarity">
    <text evidence="1">Belongs to the 3-oxoacid CoA-transferase subunit B family.</text>
</comment>
<dbReference type="SUPFAM" id="SSF100950">
    <property type="entry name" value="NagB/RpiA/CoA transferase-like"/>
    <property type="match status" value="1"/>
</dbReference>
<evidence type="ECO:0000256" key="1">
    <source>
        <dbReference type="ARBA" id="ARBA00007047"/>
    </source>
</evidence>
<dbReference type="GO" id="GO:0008410">
    <property type="term" value="F:CoA-transferase activity"/>
    <property type="evidence" value="ECO:0007669"/>
    <property type="project" value="InterPro"/>
</dbReference>
<accession>A0A1M5VCK4</accession>
<gene>
    <name evidence="3" type="ORF">SAMN02745823_00763</name>
</gene>
<dbReference type="Gene3D" id="3.40.1080.10">
    <property type="entry name" value="Glutaconate Coenzyme A-transferase"/>
    <property type="match status" value="1"/>
</dbReference>
<dbReference type="STRING" id="1123282.SAMN02745823_00763"/>
<keyword evidence="2 3" id="KW-0808">Transferase</keyword>